<evidence type="ECO:0000313" key="2">
    <source>
        <dbReference type="EMBL" id="KAK5986737.1"/>
    </source>
</evidence>
<evidence type="ECO:0000313" key="3">
    <source>
        <dbReference type="Proteomes" id="UP001331761"/>
    </source>
</evidence>
<comment type="caution">
    <text evidence="2">The sequence shown here is derived from an EMBL/GenBank/DDBJ whole genome shotgun (WGS) entry which is preliminary data.</text>
</comment>
<dbReference type="EMBL" id="WIXE01000287">
    <property type="protein sequence ID" value="KAK5986737.1"/>
    <property type="molecule type" value="Genomic_DNA"/>
</dbReference>
<proteinExistence type="predicted"/>
<feature type="compositionally biased region" description="Basic and acidic residues" evidence="1">
    <location>
        <begin position="91"/>
        <end position="104"/>
    </location>
</feature>
<feature type="region of interest" description="Disordered" evidence="1">
    <location>
        <begin position="30"/>
        <end position="104"/>
    </location>
</feature>
<name>A0AAN8FYT5_TRICO</name>
<feature type="compositionally biased region" description="Basic and acidic residues" evidence="1">
    <location>
        <begin position="43"/>
        <end position="59"/>
    </location>
</feature>
<gene>
    <name evidence="2" type="ORF">GCK32_001708</name>
</gene>
<protein>
    <submittedName>
        <fullName evidence="2">Uncharacterized protein</fullName>
    </submittedName>
</protein>
<feature type="compositionally biased region" description="Polar residues" evidence="1">
    <location>
        <begin position="30"/>
        <end position="42"/>
    </location>
</feature>
<evidence type="ECO:0000256" key="1">
    <source>
        <dbReference type="SAM" id="MobiDB-lite"/>
    </source>
</evidence>
<organism evidence="2 3">
    <name type="scientific">Trichostrongylus colubriformis</name>
    <name type="common">Black scour worm</name>
    <dbReference type="NCBI Taxonomy" id="6319"/>
    <lineage>
        <taxon>Eukaryota</taxon>
        <taxon>Metazoa</taxon>
        <taxon>Ecdysozoa</taxon>
        <taxon>Nematoda</taxon>
        <taxon>Chromadorea</taxon>
        <taxon>Rhabditida</taxon>
        <taxon>Rhabditina</taxon>
        <taxon>Rhabditomorpha</taxon>
        <taxon>Strongyloidea</taxon>
        <taxon>Trichostrongylidae</taxon>
        <taxon>Trichostrongylus</taxon>
    </lineage>
</organism>
<reference evidence="2 3" key="1">
    <citation type="submission" date="2019-10" db="EMBL/GenBank/DDBJ databases">
        <title>Assembly and Annotation for the nematode Trichostrongylus colubriformis.</title>
        <authorList>
            <person name="Martin J."/>
        </authorList>
    </citation>
    <scope>NUCLEOTIDE SEQUENCE [LARGE SCALE GENOMIC DNA]</scope>
    <source>
        <strain evidence="2">G859</strain>
        <tissue evidence="2">Whole worm</tissue>
    </source>
</reference>
<keyword evidence="3" id="KW-1185">Reference proteome</keyword>
<accession>A0AAN8FYT5</accession>
<dbReference type="Proteomes" id="UP001331761">
    <property type="component" value="Unassembled WGS sequence"/>
</dbReference>
<sequence>MIDKIDRNASDLVNLTVALDALELKQRNFISQSISETSSPRRSTIDDHHIRTRADDKRSASIRGRQLNRRSAPRVQRSERDEPPSLQQVRNDIRTTDDNLRRFK</sequence>
<dbReference type="AlphaFoldDB" id="A0AAN8FYT5"/>